<accession>A0A8T0Q7G9</accession>
<keyword evidence="3" id="KW-1185">Reference proteome</keyword>
<feature type="compositionally biased region" description="Low complexity" evidence="1">
    <location>
        <begin position="8"/>
        <end position="24"/>
    </location>
</feature>
<reference evidence="2" key="1">
    <citation type="submission" date="2020-05" db="EMBL/GenBank/DDBJ databases">
        <title>WGS assembly of Panicum virgatum.</title>
        <authorList>
            <person name="Lovell J.T."/>
            <person name="Jenkins J."/>
            <person name="Shu S."/>
            <person name="Juenger T.E."/>
            <person name="Schmutz J."/>
        </authorList>
    </citation>
    <scope>NUCLEOTIDE SEQUENCE</scope>
    <source>
        <strain evidence="2">AP13</strain>
    </source>
</reference>
<feature type="compositionally biased region" description="Basic and acidic residues" evidence="1">
    <location>
        <begin position="53"/>
        <end position="63"/>
    </location>
</feature>
<dbReference type="EMBL" id="CM029050">
    <property type="protein sequence ID" value="KAG2566284.1"/>
    <property type="molecule type" value="Genomic_DNA"/>
</dbReference>
<dbReference type="AlphaFoldDB" id="A0A8T0Q7G9"/>
<feature type="region of interest" description="Disordered" evidence="1">
    <location>
        <begin position="1"/>
        <end position="79"/>
    </location>
</feature>
<feature type="region of interest" description="Disordered" evidence="1">
    <location>
        <begin position="116"/>
        <end position="146"/>
    </location>
</feature>
<comment type="caution">
    <text evidence="2">The sequence shown here is derived from an EMBL/GenBank/DDBJ whole genome shotgun (WGS) entry which is preliminary data.</text>
</comment>
<protein>
    <submittedName>
        <fullName evidence="2">Uncharacterized protein</fullName>
    </submittedName>
</protein>
<proteinExistence type="predicted"/>
<evidence type="ECO:0000256" key="1">
    <source>
        <dbReference type="SAM" id="MobiDB-lite"/>
    </source>
</evidence>
<name>A0A8T0Q7G9_PANVG</name>
<evidence type="ECO:0000313" key="3">
    <source>
        <dbReference type="Proteomes" id="UP000823388"/>
    </source>
</evidence>
<dbReference type="Proteomes" id="UP000823388">
    <property type="component" value="Chromosome 7N"/>
</dbReference>
<organism evidence="2 3">
    <name type="scientific">Panicum virgatum</name>
    <name type="common">Blackwell switchgrass</name>
    <dbReference type="NCBI Taxonomy" id="38727"/>
    <lineage>
        <taxon>Eukaryota</taxon>
        <taxon>Viridiplantae</taxon>
        <taxon>Streptophyta</taxon>
        <taxon>Embryophyta</taxon>
        <taxon>Tracheophyta</taxon>
        <taxon>Spermatophyta</taxon>
        <taxon>Magnoliopsida</taxon>
        <taxon>Liliopsida</taxon>
        <taxon>Poales</taxon>
        <taxon>Poaceae</taxon>
        <taxon>PACMAD clade</taxon>
        <taxon>Panicoideae</taxon>
        <taxon>Panicodae</taxon>
        <taxon>Paniceae</taxon>
        <taxon>Panicinae</taxon>
        <taxon>Panicum</taxon>
        <taxon>Panicum sect. Hiantes</taxon>
    </lineage>
</organism>
<gene>
    <name evidence="2" type="ORF">PVAP13_7NG204034</name>
</gene>
<feature type="compositionally biased region" description="Pro residues" evidence="1">
    <location>
        <begin position="122"/>
        <end position="138"/>
    </location>
</feature>
<sequence length="146" mass="15329">MKSGPDSPAAKPATARAGPAGRPASQSQTMLAISPDAGRVRRRPGAQVASPSDRARARTDKKNRVSAWTRPLGGSGIGEAAAPCLPVAPVVSGWRPCGKGRRNTLLYSSRGERNRRLLFSRLPPPLARRRATPPPAPDPGSRGQLA</sequence>
<evidence type="ECO:0000313" key="2">
    <source>
        <dbReference type="EMBL" id="KAG2566284.1"/>
    </source>
</evidence>